<dbReference type="PATRIC" id="fig|471514.4.peg.618"/>
<evidence type="ECO:0000313" key="13">
    <source>
        <dbReference type="Proteomes" id="UP000050482"/>
    </source>
</evidence>
<dbReference type="GO" id="GO:0003677">
    <property type="term" value="F:DNA binding"/>
    <property type="evidence" value="ECO:0007669"/>
    <property type="project" value="UniProtKB-KW"/>
</dbReference>
<dbReference type="InterPro" id="IPR048714">
    <property type="entry name" value="DpiA-like_HTH"/>
</dbReference>
<dbReference type="AlphaFoldDB" id="A0A0P9CQD2"/>
<proteinExistence type="predicted"/>
<dbReference type="InterPro" id="IPR011006">
    <property type="entry name" value="CheY-like_superfamily"/>
</dbReference>
<evidence type="ECO:0000256" key="10">
    <source>
        <dbReference type="PROSITE-ProRule" id="PRU00169"/>
    </source>
</evidence>
<evidence type="ECO:0000259" key="11">
    <source>
        <dbReference type="PROSITE" id="PS50110"/>
    </source>
</evidence>
<dbReference type="PROSITE" id="PS50110">
    <property type="entry name" value="RESPONSE_REGULATORY"/>
    <property type="match status" value="1"/>
</dbReference>
<dbReference type="Pfam" id="PF00072">
    <property type="entry name" value="Response_reg"/>
    <property type="match status" value="1"/>
</dbReference>
<dbReference type="PANTHER" id="PTHR45526:SF1">
    <property type="entry name" value="TRANSCRIPTIONAL REGULATORY PROTEIN DCUR-RELATED"/>
    <property type="match status" value="1"/>
</dbReference>
<evidence type="ECO:0000256" key="2">
    <source>
        <dbReference type="ARBA" id="ARBA00022490"/>
    </source>
</evidence>
<keyword evidence="4 9" id="KW-0902">Two-component regulatory system</keyword>
<dbReference type="InterPro" id="IPR051271">
    <property type="entry name" value="2C-system_Tx_regulators"/>
</dbReference>
<evidence type="ECO:0000256" key="9">
    <source>
        <dbReference type="PIRNR" id="PIRNR006171"/>
    </source>
</evidence>
<feature type="domain" description="Response regulatory" evidence="11">
    <location>
        <begin position="8"/>
        <end position="127"/>
    </location>
</feature>
<dbReference type="InterPro" id="IPR001789">
    <property type="entry name" value="Sig_transdc_resp-reg_receiver"/>
</dbReference>
<dbReference type="CDD" id="cd19925">
    <property type="entry name" value="REC_citrate_TCS"/>
    <property type="match status" value="1"/>
</dbReference>
<keyword evidence="2 9" id="KW-0963">Cytoplasm</keyword>
<keyword evidence="6 9" id="KW-0238">DNA-binding</keyword>
<keyword evidence="5 9" id="KW-0805">Transcription regulation</keyword>
<evidence type="ECO:0000256" key="5">
    <source>
        <dbReference type="ARBA" id="ARBA00023015"/>
    </source>
</evidence>
<keyword evidence="13" id="KW-1185">Reference proteome</keyword>
<dbReference type="Proteomes" id="UP000050482">
    <property type="component" value="Unassembled WGS sequence"/>
</dbReference>
<dbReference type="GO" id="GO:0005737">
    <property type="term" value="C:cytoplasm"/>
    <property type="evidence" value="ECO:0007669"/>
    <property type="project" value="UniProtKB-SubCell"/>
</dbReference>
<dbReference type="EMBL" id="LJCO01000014">
    <property type="protein sequence ID" value="KPV45111.1"/>
    <property type="molecule type" value="Genomic_DNA"/>
</dbReference>
<keyword evidence="3 10" id="KW-0597">Phosphoprotein</keyword>
<keyword evidence="8 9" id="KW-0804">Transcription</keyword>
<evidence type="ECO:0000313" key="12">
    <source>
        <dbReference type="EMBL" id="KPV45111.1"/>
    </source>
</evidence>
<evidence type="ECO:0000256" key="4">
    <source>
        <dbReference type="ARBA" id="ARBA00023012"/>
    </source>
</evidence>
<dbReference type="STRING" id="471514.AN477_03755"/>
<dbReference type="SUPFAM" id="SSF52172">
    <property type="entry name" value="CheY-like"/>
    <property type="match status" value="1"/>
</dbReference>
<dbReference type="SUPFAM" id="SSF46785">
    <property type="entry name" value="Winged helix' DNA-binding domain"/>
    <property type="match status" value="1"/>
</dbReference>
<evidence type="ECO:0000256" key="7">
    <source>
        <dbReference type="ARBA" id="ARBA00023159"/>
    </source>
</evidence>
<protein>
    <recommendedName>
        <fullName evidence="9">Transcriptional regulatory protein</fullName>
    </recommendedName>
</protein>
<comment type="subcellular location">
    <subcellularLocation>
        <location evidence="1 9">Cytoplasm</location>
    </subcellularLocation>
</comment>
<dbReference type="GO" id="GO:0003700">
    <property type="term" value="F:DNA-binding transcription factor activity"/>
    <property type="evidence" value="ECO:0007669"/>
    <property type="project" value="InterPro"/>
</dbReference>
<dbReference type="InterPro" id="IPR036390">
    <property type="entry name" value="WH_DNA-bd_sf"/>
</dbReference>
<reference evidence="12 13" key="1">
    <citation type="submission" date="2015-09" db="EMBL/GenBank/DDBJ databases">
        <title>Draft genome sequence of Alicyclobacillus ferrooxydans DSM 22381.</title>
        <authorList>
            <person name="Hemp J."/>
        </authorList>
    </citation>
    <scope>NUCLEOTIDE SEQUENCE [LARGE SCALE GENOMIC DNA]</scope>
    <source>
        <strain evidence="12 13">TC-34</strain>
    </source>
</reference>
<dbReference type="RefSeq" id="WP_054967842.1">
    <property type="nucleotide sequence ID" value="NZ_LJCO01000014.1"/>
</dbReference>
<evidence type="ECO:0000256" key="1">
    <source>
        <dbReference type="ARBA" id="ARBA00004496"/>
    </source>
</evidence>
<dbReference type="PIRSF" id="PIRSF006171">
    <property type="entry name" value="RR_citrat_malat"/>
    <property type="match status" value="1"/>
</dbReference>
<accession>A0A0P9CQD2</accession>
<dbReference type="OrthoDB" id="9759232at2"/>
<evidence type="ECO:0000256" key="8">
    <source>
        <dbReference type="ARBA" id="ARBA00023163"/>
    </source>
</evidence>
<dbReference type="InterPro" id="IPR024187">
    <property type="entry name" value="Sig_transdc_resp-reg_cit/mal"/>
</dbReference>
<dbReference type="SMART" id="SM00448">
    <property type="entry name" value="REC"/>
    <property type="match status" value="1"/>
</dbReference>
<dbReference type="GO" id="GO:0000156">
    <property type="term" value="F:phosphorelay response regulator activity"/>
    <property type="evidence" value="ECO:0007669"/>
    <property type="project" value="TreeGrafter"/>
</dbReference>
<comment type="caution">
    <text evidence="12">The sequence shown here is derived from an EMBL/GenBank/DDBJ whole genome shotgun (WGS) entry which is preliminary data.</text>
</comment>
<evidence type="ECO:0000256" key="6">
    <source>
        <dbReference type="ARBA" id="ARBA00023125"/>
    </source>
</evidence>
<organism evidence="12 13">
    <name type="scientific">Alicyclobacillus ferrooxydans</name>
    <dbReference type="NCBI Taxonomy" id="471514"/>
    <lineage>
        <taxon>Bacteria</taxon>
        <taxon>Bacillati</taxon>
        <taxon>Bacillota</taxon>
        <taxon>Bacilli</taxon>
        <taxon>Bacillales</taxon>
        <taxon>Alicyclobacillaceae</taxon>
        <taxon>Alicyclobacillus</taxon>
    </lineage>
</organism>
<dbReference type="InterPro" id="IPR036388">
    <property type="entry name" value="WH-like_DNA-bd_sf"/>
</dbReference>
<dbReference type="Pfam" id="PF20714">
    <property type="entry name" value="HTH_64"/>
    <property type="match status" value="1"/>
</dbReference>
<keyword evidence="7 9" id="KW-0010">Activator</keyword>
<sequence>MAGRRDLSVIVVEDDFRINQIHQRYVSSVDGFTVVGTAKTAAETLRLLQQCEPYTPDLLLLDVYLPDHSGVELLSEIRSLKYSCDVIMVTAAKELDVVETGFRQGIFDYLVKPFTLDTLGVTLRKYAQYKAQLEASGPVDQAVIDSLKKIRATQLVKHPSQESGIDERTLERIAQTLSALESARTADEIAREAGVSRSTARTYLDYMVEKGLAEEWLSYGSVGRPRRMFQKPSRL</sequence>
<gene>
    <name evidence="12" type="ORF">AN477_03755</name>
</gene>
<dbReference type="Gene3D" id="3.40.50.2300">
    <property type="match status" value="1"/>
</dbReference>
<dbReference type="Gene3D" id="1.10.10.10">
    <property type="entry name" value="Winged helix-like DNA-binding domain superfamily/Winged helix DNA-binding domain"/>
    <property type="match status" value="1"/>
</dbReference>
<evidence type="ECO:0000256" key="3">
    <source>
        <dbReference type="ARBA" id="ARBA00022553"/>
    </source>
</evidence>
<feature type="modified residue" description="4-aspartylphosphate" evidence="10">
    <location>
        <position position="62"/>
    </location>
</feature>
<dbReference type="PANTHER" id="PTHR45526">
    <property type="entry name" value="TRANSCRIPTIONAL REGULATORY PROTEIN DPIA"/>
    <property type="match status" value="1"/>
</dbReference>
<name>A0A0P9CQD2_9BACL</name>